<protein>
    <submittedName>
        <fullName evidence="9">AslA protein</fullName>
    </submittedName>
</protein>
<keyword evidence="4" id="KW-0732">Signal</keyword>
<dbReference type="Gene3D" id="3.40.720.10">
    <property type="entry name" value="Alkaline Phosphatase, subunit A"/>
    <property type="match status" value="1"/>
</dbReference>
<organism evidence="9 10">
    <name type="scientific">Symbiodinium necroappetens</name>
    <dbReference type="NCBI Taxonomy" id="1628268"/>
    <lineage>
        <taxon>Eukaryota</taxon>
        <taxon>Sar</taxon>
        <taxon>Alveolata</taxon>
        <taxon>Dinophyceae</taxon>
        <taxon>Suessiales</taxon>
        <taxon>Symbiodiniaceae</taxon>
        <taxon>Symbiodinium</taxon>
    </lineage>
</organism>
<dbReference type="Pfam" id="PF00884">
    <property type="entry name" value="Sulfatase"/>
    <property type="match status" value="1"/>
</dbReference>
<evidence type="ECO:0000256" key="4">
    <source>
        <dbReference type="ARBA" id="ARBA00022729"/>
    </source>
</evidence>
<evidence type="ECO:0000259" key="8">
    <source>
        <dbReference type="Pfam" id="PF00884"/>
    </source>
</evidence>
<dbReference type="SUPFAM" id="SSF53649">
    <property type="entry name" value="Alkaline phosphatase-like"/>
    <property type="match status" value="1"/>
</dbReference>
<sequence>MWGKWRGGTWGRSSDFSSLPSCEAYREETGIDLSECAFVGRRGEPRQRLEGPAGTLGPRRQEYFEEESINQITRYVREKAKDEKPFFIYWATYTQQLQGSTPQMKDPHVDKANAQASMMAAHSKYVTRLLETLQDEGIAENTLVVWFSDNGPMYAFFPNSGYSWLRGGKGTVLEGGVRVPAMAWWPGMIQPRQDPVDLLHLTDLYTTAARLGGALSHIPEDRVLDGVDQAPLLLLGEGHGRRSTIFHYSGSELGAIRHKDFKVHLKESKGGLPNMEFYNVRRDPGEKYGEFYKGLFAVTPIQRTVQAHKRQMHRFPNRGELGAFRKLPTAFTMRTASSASKRCEALPSSSFKNGALACGSGAYADEQSAFAEPRRLSEPALAPVRSSGRADRLKRDRKSGTATAAATASEDVEVDCVERLLIWLEGDEDLFYRSSPLERSLTIGIFGILVASVGFTALSNCLSDRCVLERARRQSLALEVARLRGELSVHPVHPALASGAFSAGEDLPQRPEEAAYAPAFHLRGAVTAESAADVATADGPLLLPFWLPRAADAVSSVSAQRPHGPRGDAEEVAESFAMVRALALAALAALARAQNWPACQEQNTVIRNAGKALFTNLQGYGAVIGCFLDDCMSSDKFVANEIESCAKVCFSLPEPAPLVWGTEEGEQKCWFRTGDDGREAGEGWISGSKSCYPPGTTVLPLGNSECWAEGFGYENCCEAKFGPNGNAQCWDGVYNYDRPGSQRAP</sequence>
<reference evidence="9" key="1">
    <citation type="submission" date="2021-02" db="EMBL/GenBank/DDBJ databases">
        <authorList>
            <person name="Dougan E. K."/>
            <person name="Rhodes N."/>
            <person name="Thang M."/>
            <person name="Chan C."/>
        </authorList>
    </citation>
    <scope>NUCLEOTIDE SEQUENCE</scope>
</reference>
<feature type="domain" description="Sulfatase N-terminal" evidence="8">
    <location>
        <begin position="48"/>
        <end position="213"/>
    </location>
</feature>
<evidence type="ECO:0000256" key="6">
    <source>
        <dbReference type="ARBA" id="ARBA00022837"/>
    </source>
</evidence>
<comment type="cofactor">
    <cofactor evidence="1">
        <name>Ca(2+)</name>
        <dbReference type="ChEBI" id="CHEBI:29108"/>
    </cofactor>
</comment>
<evidence type="ECO:0000313" key="10">
    <source>
        <dbReference type="Proteomes" id="UP000601435"/>
    </source>
</evidence>
<evidence type="ECO:0000256" key="3">
    <source>
        <dbReference type="ARBA" id="ARBA00022723"/>
    </source>
</evidence>
<name>A0A812WTL1_9DINO</name>
<dbReference type="InterPro" id="IPR050738">
    <property type="entry name" value="Sulfatase"/>
</dbReference>
<evidence type="ECO:0000256" key="5">
    <source>
        <dbReference type="ARBA" id="ARBA00022801"/>
    </source>
</evidence>
<dbReference type="AlphaFoldDB" id="A0A812WTL1"/>
<dbReference type="GO" id="GO:0046872">
    <property type="term" value="F:metal ion binding"/>
    <property type="evidence" value="ECO:0007669"/>
    <property type="project" value="UniProtKB-KW"/>
</dbReference>
<keyword evidence="3" id="KW-0479">Metal-binding</keyword>
<dbReference type="InterPro" id="IPR000917">
    <property type="entry name" value="Sulfatase_N"/>
</dbReference>
<keyword evidence="6" id="KW-0106">Calcium</keyword>
<dbReference type="OrthoDB" id="436918at2759"/>
<evidence type="ECO:0000256" key="1">
    <source>
        <dbReference type="ARBA" id="ARBA00001913"/>
    </source>
</evidence>
<dbReference type="Gene3D" id="3.30.1120.10">
    <property type="match status" value="1"/>
</dbReference>
<gene>
    <name evidence="9" type="primary">aslA</name>
    <name evidence="9" type="ORF">SNEC2469_LOCUS19817</name>
</gene>
<keyword evidence="10" id="KW-1185">Reference proteome</keyword>
<proteinExistence type="inferred from homology"/>
<dbReference type="PANTHER" id="PTHR42693:SF42">
    <property type="entry name" value="ARYLSULFATASE G"/>
    <property type="match status" value="1"/>
</dbReference>
<dbReference type="PANTHER" id="PTHR42693">
    <property type="entry name" value="ARYLSULFATASE FAMILY MEMBER"/>
    <property type="match status" value="1"/>
</dbReference>
<dbReference type="InterPro" id="IPR017850">
    <property type="entry name" value="Alkaline_phosphatase_core_sf"/>
</dbReference>
<comment type="caution">
    <text evidence="9">The sequence shown here is derived from an EMBL/GenBank/DDBJ whole genome shotgun (WGS) entry which is preliminary data.</text>
</comment>
<comment type="similarity">
    <text evidence="2">Belongs to the sulfatase family.</text>
</comment>
<evidence type="ECO:0000256" key="7">
    <source>
        <dbReference type="SAM" id="MobiDB-lite"/>
    </source>
</evidence>
<evidence type="ECO:0000256" key="2">
    <source>
        <dbReference type="ARBA" id="ARBA00008779"/>
    </source>
</evidence>
<dbReference type="EMBL" id="CAJNJA010034141">
    <property type="protein sequence ID" value="CAE7688098.1"/>
    <property type="molecule type" value="Genomic_DNA"/>
</dbReference>
<dbReference type="Proteomes" id="UP000601435">
    <property type="component" value="Unassembled WGS sequence"/>
</dbReference>
<dbReference type="GO" id="GO:0004065">
    <property type="term" value="F:arylsulfatase activity"/>
    <property type="evidence" value="ECO:0007669"/>
    <property type="project" value="TreeGrafter"/>
</dbReference>
<feature type="region of interest" description="Disordered" evidence="7">
    <location>
        <begin position="381"/>
        <end position="405"/>
    </location>
</feature>
<evidence type="ECO:0000313" key="9">
    <source>
        <dbReference type="EMBL" id="CAE7688098.1"/>
    </source>
</evidence>
<keyword evidence="5" id="KW-0378">Hydrolase</keyword>
<accession>A0A812WTL1</accession>